<reference evidence="3" key="1">
    <citation type="submission" date="2017-02" db="UniProtKB">
        <authorList>
            <consortium name="WormBaseParasite"/>
        </authorList>
    </citation>
    <scope>IDENTIFICATION</scope>
</reference>
<evidence type="ECO:0000313" key="3">
    <source>
        <dbReference type="WBParaSite" id="HPLM_0000298001-mRNA-1"/>
    </source>
</evidence>
<evidence type="ECO:0000313" key="1">
    <source>
        <dbReference type="EMBL" id="VDO17818.1"/>
    </source>
</evidence>
<dbReference type="EMBL" id="UZAF01008088">
    <property type="protein sequence ID" value="VDO17818.1"/>
    <property type="molecule type" value="Genomic_DNA"/>
</dbReference>
<name>A0A0N4W0A4_HAEPC</name>
<proteinExistence type="predicted"/>
<dbReference type="WBParaSite" id="HPLM_0000298001-mRNA-1">
    <property type="protein sequence ID" value="HPLM_0000298001-mRNA-1"/>
    <property type="gene ID" value="HPLM_0000298001"/>
</dbReference>
<reference evidence="1 2" key="2">
    <citation type="submission" date="2018-11" db="EMBL/GenBank/DDBJ databases">
        <authorList>
            <consortium name="Pathogen Informatics"/>
        </authorList>
    </citation>
    <scope>NUCLEOTIDE SEQUENCE [LARGE SCALE GENOMIC DNA]</scope>
    <source>
        <strain evidence="1 2">MHpl1</strain>
    </source>
</reference>
<dbReference type="Proteomes" id="UP000268014">
    <property type="component" value="Unassembled WGS sequence"/>
</dbReference>
<accession>A0A0N4W0A4</accession>
<evidence type="ECO:0000313" key="2">
    <source>
        <dbReference type="Proteomes" id="UP000268014"/>
    </source>
</evidence>
<keyword evidence="2" id="KW-1185">Reference proteome</keyword>
<dbReference type="AlphaFoldDB" id="A0A0N4W0A4"/>
<organism evidence="3">
    <name type="scientific">Haemonchus placei</name>
    <name type="common">Barber's pole worm</name>
    <dbReference type="NCBI Taxonomy" id="6290"/>
    <lineage>
        <taxon>Eukaryota</taxon>
        <taxon>Metazoa</taxon>
        <taxon>Ecdysozoa</taxon>
        <taxon>Nematoda</taxon>
        <taxon>Chromadorea</taxon>
        <taxon>Rhabditida</taxon>
        <taxon>Rhabditina</taxon>
        <taxon>Rhabditomorpha</taxon>
        <taxon>Strongyloidea</taxon>
        <taxon>Trichostrongylidae</taxon>
        <taxon>Haemonchus</taxon>
    </lineage>
</organism>
<sequence>MQWDEKIICFSDSTPSPTSEGPVCHRWLGKFAIFLAAHCRSPSKLFQDDFDQQNCRRRSKIWIRWSRFGLGISCDRRIC</sequence>
<protein>
    <submittedName>
        <fullName evidence="1 3">Uncharacterized protein</fullName>
    </submittedName>
</protein>
<gene>
    <name evidence="1" type="ORF">HPLM_LOCUS2972</name>
</gene>